<evidence type="ECO:0000256" key="3">
    <source>
        <dbReference type="ARBA" id="ARBA00022741"/>
    </source>
</evidence>
<protein>
    <recommendedName>
        <fullName evidence="10">Mitogen-activated protein kinase</fullName>
    </recommendedName>
</protein>
<dbReference type="InterPro" id="IPR000719">
    <property type="entry name" value="Prot_kinase_dom"/>
</dbReference>
<dbReference type="InterPro" id="IPR017441">
    <property type="entry name" value="Protein_kinase_ATP_BS"/>
</dbReference>
<gene>
    <name evidence="9" type="ORF">ASTO00021_LOCUS1106</name>
</gene>
<evidence type="ECO:0000256" key="4">
    <source>
        <dbReference type="ARBA" id="ARBA00022777"/>
    </source>
</evidence>
<evidence type="ECO:0000256" key="6">
    <source>
        <dbReference type="PROSITE-ProRule" id="PRU10141"/>
    </source>
</evidence>
<dbReference type="Gene3D" id="1.10.510.10">
    <property type="entry name" value="Transferase(Phosphotransferase) domain 1"/>
    <property type="match status" value="1"/>
</dbReference>
<evidence type="ECO:0000259" key="7">
    <source>
        <dbReference type="PROSITE" id="PS50003"/>
    </source>
</evidence>
<dbReference type="InterPro" id="IPR011009">
    <property type="entry name" value="Kinase-like_dom_sf"/>
</dbReference>
<reference evidence="9" key="1">
    <citation type="submission" date="2021-01" db="EMBL/GenBank/DDBJ databases">
        <authorList>
            <person name="Corre E."/>
            <person name="Pelletier E."/>
            <person name="Niang G."/>
            <person name="Scheremetjew M."/>
            <person name="Finn R."/>
            <person name="Kale V."/>
            <person name="Holt S."/>
            <person name="Cochrane G."/>
            <person name="Meng A."/>
            <person name="Brown T."/>
            <person name="Cohen L."/>
        </authorList>
    </citation>
    <scope>NUCLEOTIDE SEQUENCE</scope>
    <source>
        <strain evidence="9">GSBS06</strain>
    </source>
</reference>
<dbReference type="PROSITE" id="PS50003">
    <property type="entry name" value="PH_DOMAIN"/>
    <property type="match status" value="1"/>
</dbReference>
<accession>A0A7S3LLA7</accession>
<sequence length="552" mass="63186">MAPVEAPGAAPQQEQEITRTILRKGTLAKRSINGRFGRWNRHYFVLDDQRALAYYGLKTGKLRGQFVLTEDSRVTIGSEQFGEQCFLVQTPYAKVLLRAEKKDIRDQWVNSLSVVIAEAKNQKSQRGRKNQLRQIKNKANQLKYPQKVAGNRNPRYKTHVFKAGGSTFEVDERYTLEKVIGQGAYGIVVAANDQVGKTQVAIKKIKGVFDNLIDGKRILREIQLLRFLNHKNISHVIDIMRPAPLTEADEANLAKGVVDSFQDVYIVLDKMDTDLHRVIYSEQQLSDMHVQFLMFQLLSALVYLESANVIHRDLKPSNVLVNSACELRVCDFGLARGVDDTPLDELTTYVVTRWYRAPELVLGCPKYTNAIDMWSIGCIFAELIIRKPLFAGEDFLHQLKLIIDVIGTPSEEDMQFMSEGSATRHLRSMDKRPKKSWREVPGLEEASDSALDLLDKLLTFSPRNRITAEEALKHDYLRTYHKQPVVKAKETFDIAAVERMQFDQEKLRIAVMEEIYRFRHSCYGWRKLSNAKSEINGEAKSEIVEKSEIKDF</sequence>
<feature type="binding site" evidence="6">
    <location>
        <position position="204"/>
    </location>
    <ligand>
        <name>ATP</name>
        <dbReference type="ChEBI" id="CHEBI:30616"/>
    </ligand>
</feature>
<keyword evidence="2" id="KW-0808">Transferase</keyword>
<dbReference type="PANTHER" id="PTHR24055">
    <property type="entry name" value="MITOGEN-ACTIVATED PROTEIN KINASE"/>
    <property type="match status" value="1"/>
</dbReference>
<evidence type="ECO:0000256" key="2">
    <source>
        <dbReference type="ARBA" id="ARBA00022679"/>
    </source>
</evidence>
<organism evidence="9">
    <name type="scientific">Aplanochytrium stocchinoi</name>
    <dbReference type="NCBI Taxonomy" id="215587"/>
    <lineage>
        <taxon>Eukaryota</taxon>
        <taxon>Sar</taxon>
        <taxon>Stramenopiles</taxon>
        <taxon>Bigyra</taxon>
        <taxon>Labyrinthulomycetes</taxon>
        <taxon>Thraustochytrida</taxon>
        <taxon>Thraustochytriidae</taxon>
        <taxon>Aplanochytrium</taxon>
    </lineage>
</organism>
<dbReference type="InterPro" id="IPR011993">
    <property type="entry name" value="PH-like_dom_sf"/>
</dbReference>
<keyword evidence="3 6" id="KW-0547">Nucleotide-binding</keyword>
<dbReference type="Gene3D" id="2.30.29.30">
    <property type="entry name" value="Pleckstrin-homology domain (PH domain)/Phosphotyrosine-binding domain (PTB)"/>
    <property type="match status" value="1"/>
</dbReference>
<dbReference type="GO" id="GO:0005524">
    <property type="term" value="F:ATP binding"/>
    <property type="evidence" value="ECO:0007669"/>
    <property type="project" value="UniProtKB-UniRule"/>
</dbReference>
<feature type="domain" description="Protein kinase" evidence="8">
    <location>
        <begin position="174"/>
        <end position="477"/>
    </location>
</feature>
<dbReference type="SMART" id="SM00233">
    <property type="entry name" value="PH"/>
    <property type="match status" value="1"/>
</dbReference>
<dbReference type="SUPFAM" id="SSF50729">
    <property type="entry name" value="PH domain-like"/>
    <property type="match status" value="1"/>
</dbReference>
<evidence type="ECO:0000256" key="1">
    <source>
        <dbReference type="ARBA" id="ARBA00022527"/>
    </source>
</evidence>
<keyword evidence="5 6" id="KW-0067">ATP-binding</keyword>
<dbReference type="Gene3D" id="3.30.200.20">
    <property type="entry name" value="Phosphorylase Kinase, domain 1"/>
    <property type="match status" value="1"/>
</dbReference>
<dbReference type="PROSITE" id="PS00108">
    <property type="entry name" value="PROTEIN_KINASE_ST"/>
    <property type="match status" value="1"/>
</dbReference>
<dbReference type="InterPro" id="IPR008271">
    <property type="entry name" value="Ser/Thr_kinase_AS"/>
</dbReference>
<dbReference type="PROSITE" id="PS00107">
    <property type="entry name" value="PROTEIN_KINASE_ATP"/>
    <property type="match status" value="1"/>
</dbReference>
<evidence type="ECO:0000313" key="9">
    <source>
        <dbReference type="EMBL" id="CAE0430747.1"/>
    </source>
</evidence>
<name>A0A7S3LLA7_9STRA</name>
<dbReference type="FunFam" id="1.10.510.10:FF:000040">
    <property type="entry name" value="Mitogen-activated protein kinase"/>
    <property type="match status" value="1"/>
</dbReference>
<keyword evidence="4" id="KW-0418">Kinase</keyword>
<dbReference type="AlphaFoldDB" id="A0A7S3LLA7"/>
<dbReference type="FunFam" id="3.30.200.20:FF:000046">
    <property type="entry name" value="Mitogen-activated protein kinase"/>
    <property type="match status" value="1"/>
</dbReference>
<keyword evidence="1" id="KW-0723">Serine/threonine-protein kinase</keyword>
<dbReference type="EMBL" id="HBIN01001761">
    <property type="protein sequence ID" value="CAE0430747.1"/>
    <property type="molecule type" value="Transcribed_RNA"/>
</dbReference>
<dbReference type="InterPro" id="IPR001849">
    <property type="entry name" value="PH_domain"/>
</dbReference>
<dbReference type="PROSITE" id="PS50011">
    <property type="entry name" value="PROTEIN_KINASE_DOM"/>
    <property type="match status" value="1"/>
</dbReference>
<dbReference type="SMART" id="SM00220">
    <property type="entry name" value="S_TKc"/>
    <property type="match status" value="1"/>
</dbReference>
<dbReference type="InterPro" id="IPR050117">
    <property type="entry name" value="MAPK"/>
</dbReference>
<dbReference type="SUPFAM" id="SSF56112">
    <property type="entry name" value="Protein kinase-like (PK-like)"/>
    <property type="match status" value="1"/>
</dbReference>
<evidence type="ECO:0000256" key="5">
    <source>
        <dbReference type="ARBA" id="ARBA00022840"/>
    </source>
</evidence>
<dbReference type="CDD" id="cd07834">
    <property type="entry name" value="STKc_MAPK"/>
    <property type="match status" value="1"/>
</dbReference>
<evidence type="ECO:0008006" key="10">
    <source>
        <dbReference type="Google" id="ProtNLM"/>
    </source>
</evidence>
<dbReference type="Pfam" id="PF00069">
    <property type="entry name" value="Pkinase"/>
    <property type="match status" value="1"/>
</dbReference>
<evidence type="ECO:0000259" key="8">
    <source>
        <dbReference type="PROSITE" id="PS50011"/>
    </source>
</evidence>
<proteinExistence type="predicted"/>
<dbReference type="Pfam" id="PF00169">
    <property type="entry name" value="PH"/>
    <property type="match status" value="1"/>
</dbReference>
<dbReference type="GO" id="GO:0004674">
    <property type="term" value="F:protein serine/threonine kinase activity"/>
    <property type="evidence" value="ECO:0007669"/>
    <property type="project" value="UniProtKB-KW"/>
</dbReference>
<feature type="domain" description="PH" evidence="7">
    <location>
        <begin position="20"/>
        <end position="117"/>
    </location>
</feature>